<dbReference type="Gene3D" id="3.40.30.10">
    <property type="entry name" value="Glutaredoxin"/>
    <property type="match status" value="2"/>
</dbReference>
<keyword evidence="2" id="KW-0732">Signal</keyword>
<dbReference type="PANTHER" id="PTHR22699">
    <property type="entry name" value="THIOREDOXIN DOMAIN-CONTAINING PROTEIN 16"/>
    <property type="match status" value="1"/>
</dbReference>
<gene>
    <name evidence="3" type="ORF">MSPICULIGERA_LOCUS21412</name>
</gene>
<proteinExistence type="predicted"/>
<sequence length="650" mass="73164">MLKFLFILIPLAVICSASCPHMMGQAEAKARAEKTKQSIEARLQQKEEIGAPPGVEPKNDGSPGTVPEETSIQTTLIHLSKSDAEKQYAGLIAAKLREIRESLRKELRLTIDNEHISCKNNADDHFRCRDYSQSHSYHYLVVEDSSRGAAVYSLDRDLNGDSPGKVEAALLDALSRHTRHHLSLHASKEAEKEVGFVRELSIVELEHVGKTAKKIRSPKTYPIAPTEMQAIETQILEIRNSEGLDTTEHRLTVVPSEEVFNQMLQRYKYVFILFWTNVRSSSSHAYNQFAKLSNNFEKTEHIQLAVVNCHEVDFCVGLDYKDFYTVVAYQDGEKVATQSLVFDADFYVGWIERILAGTLVELKNKDELKEAKKGKLLGKQRQSVIIGVFPDKDAIEYAHYEKVAELLKGRYYMAYYLDKEAQSTLATYRPGEKKKRVDYAGAFDPPTLANFITYSPLPTVVDITRGFNPDLLFKQPLPIVLLYSPPSFDSKNFEAAAAKPAFAHLKYIFVRVNSDGLALRHELLKPLGISKEDEPVVILYIKNKAWHLELTPENDADEILKWVDEVEATPAEYTVTFNDAHPLMYLQIEASNNIFGVQPVQPLPDLSVFQIKAIKPLLNDMAKSGSGGGCPFMHGGAIPPQQEDARHQEL</sequence>
<dbReference type="Proteomes" id="UP001177023">
    <property type="component" value="Unassembled WGS sequence"/>
</dbReference>
<feature type="non-terminal residue" evidence="3">
    <location>
        <position position="1"/>
    </location>
</feature>
<dbReference type="InterPro" id="IPR036249">
    <property type="entry name" value="Thioredoxin-like_sf"/>
</dbReference>
<accession>A0AA36G8M7</accession>
<feature type="signal peptide" evidence="2">
    <location>
        <begin position="1"/>
        <end position="17"/>
    </location>
</feature>
<dbReference type="CDD" id="cd02981">
    <property type="entry name" value="PDI_b_family"/>
    <property type="match status" value="1"/>
</dbReference>
<name>A0AA36G8M7_9BILA</name>
<protein>
    <recommendedName>
        <fullName evidence="5">Thioredoxin domain-containing protein</fullName>
    </recommendedName>
</protein>
<evidence type="ECO:0000256" key="1">
    <source>
        <dbReference type="SAM" id="MobiDB-lite"/>
    </source>
</evidence>
<feature type="chain" id="PRO_5041423596" description="Thioredoxin domain-containing protein" evidence="2">
    <location>
        <begin position="18"/>
        <end position="650"/>
    </location>
</feature>
<evidence type="ECO:0008006" key="5">
    <source>
        <dbReference type="Google" id="ProtNLM"/>
    </source>
</evidence>
<evidence type="ECO:0000313" key="3">
    <source>
        <dbReference type="EMBL" id="CAJ0583325.1"/>
    </source>
</evidence>
<dbReference type="PANTHER" id="PTHR22699:SF1">
    <property type="entry name" value="THIOREDOXIN DOMAIN-CONTAINING PROTEIN 16"/>
    <property type="match status" value="1"/>
</dbReference>
<feature type="region of interest" description="Disordered" evidence="1">
    <location>
        <begin position="45"/>
        <end position="68"/>
    </location>
</feature>
<organism evidence="3 4">
    <name type="scientific">Mesorhabditis spiculigera</name>
    <dbReference type="NCBI Taxonomy" id="96644"/>
    <lineage>
        <taxon>Eukaryota</taxon>
        <taxon>Metazoa</taxon>
        <taxon>Ecdysozoa</taxon>
        <taxon>Nematoda</taxon>
        <taxon>Chromadorea</taxon>
        <taxon>Rhabditida</taxon>
        <taxon>Rhabditina</taxon>
        <taxon>Rhabditomorpha</taxon>
        <taxon>Rhabditoidea</taxon>
        <taxon>Rhabditidae</taxon>
        <taxon>Mesorhabditinae</taxon>
        <taxon>Mesorhabditis</taxon>
    </lineage>
</organism>
<evidence type="ECO:0000256" key="2">
    <source>
        <dbReference type="SAM" id="SignalP"/>
    </source>
</evidence>
<keyword evidence="4" id="KW-1185">Reference proteome</keyword>
<dbReference type="EMBL" id="CATQJA010002665">
    <property type="protein sequence ID" value="CAJ0583325.1"/>
    <property type="molecule type" value="Genomic_DNA"/>
</dbReference>
<reference evidence="3" key="1">
    <citation type="submission" date="2023-06" db="EMBL/GenBank/DDBJ databases">
        <authorList>
            <person name="Delattre M."/>
        </authorList>
    </citation>
    <scope>NUCLEOTIDE SEQUENCE</scope>
    <source>
        <strain evidence="3">AF72</strain>
    </source>
</reference>
<evidence type="ECO:0000313" key="4">
    <source>
        <dbReference type="Proteomes" id="UP001177023"/>
    </source>
</evidence>
<dbReference type="AlphaFoldDB" id="A0AA36G8M7"/>
<dbReference type="SUPFAM" id="SSF52833">
    <property type="entry name" value="Thioredoxin-like"/>
    <property type="match status" value="3"/>
</dbReference>
<comment type="caution">
    <text evidence="3">The sequence shown here is derived from an EMBL/GenBank/DDBJ whole genome shotgun (WGS) entry which is preliminary data.</text>
</comment>
<dbReference type="Pfam" id="PF13848">
    <property type="entry name" value="Thioredoxin_6"/>
    <property type="match status" value="1"/>
</dbReference>
<dbReference type="InterPro" id="IPR040090">
    <property type="entry name" value="TXNDC16"/>
</dbReference>